<gene>
    <name evidence="1" type="ORF">E5987_06475</name>
</gene>
<proteinExistence type="predicted"/>
<comment type="caution">
    <text evidence="1">The sequence shown here is derived from an EMBL/GenBank/DDBJ whole genome shotgun (WGS) entry which is preliminary data.</text>
</comment>
<protein>
    <submittedName>
        <fullName evidence="1">Uncharacterized protein</fullName>
    </submittedName>
</protein>
<evidence type="ECO:0000313" key="2">
    <source>
        <dbReference type="Proteomes" id="UP000472580"/>
    </source>
</evidence>
<reference evidence="1 2" key="1">
    <citation type="submission" date="2019-12" db="EMBL/GenBank/DDBJ databases">
        <title>Microbes associate with the intestines of laboratory mice.</title>
        <authorList>
            <person name="Navarre W."/>
            <person name="Wong E."/>
        </authorList>
    </citation>
    <scope>NUCLEOTIDE SEQUENCE [LARGE SCALE GENOMIC DNA]</scope>
    <source>
        <strain evidence="1 2">NM82_D38</strain>
    </source>
</reference>
<dbReference type="Proteomes" id="UP000472580">
    <property type="component" value="Unassembled WGS sequence"/>
</dbReference>
<organism evidence="1 2">
    <name type="scientific">Parasutterella muris</name>
    <dbReference type="NCBI Taxonomy" id="2565572"/>
    <lineage>
        <taxon>Bacteria</taxon>
        <taxon>Pseudomonadati</taxon>
        <taxon>Pseudomonadota</taxon>
        <taxon>Betaproteobacteria</taxon>
        <taxon>Burkholderiales</taxon>
        <taxon>Sutterellaceae</taxon>
        <taxon>Parasutterella</taxon>
    </lineage>
</organism>
<keyword evidence="2" id="KW-1185">Reference proteome</keyword>
<dbReference type="AlphaFoldDB" id="A0A6L6YJ11"/>
<dbReference type="RefSeq" id="WP_160335282.1">
    <property type="nucleotide sequence ID" value="NZ_WSRP01000016.1"/>
</dbReference>
<name>A0A6L6YJ11_9BURK</name>
<accession>A0A6L6YJ11</accession>
<sequence length="130" mass="15247">MKSNKKLLDFYTKLYGLTRYASLCRFSYDRIEDNDGVNDTIIIGVGQLVIQVDCYLIKPERGKDYVIAVMNIDAVEEEMQDYPDNYNIWEHFQSIFCGADNEIKIMFDLSSNMHRRLYNELIKTILEPSV</sequence>
<evidence type="ECO:0000313" key="1">
    <source>
        <dbReference type="EMBL" id="MVX56852.1"/>
    </source>
</evidence>
<dbReference type="EMBL" id="WSRP01000016">
    <property type="protein sequence ID" value="MVX56852.1"/>
    <property type="molecule type" value="Genomic_DNA"/>
</dbReference>